<keyword evidence="1" id="KW-0732">Signal</keyword>
<evidence type="ECO:0000313" key="3">
    <source>
        <dbReference type="Proteomes" id="UP000717835"/>
    </source>
</evidence>
<feature type="signal peptide" evidence="1">
    <location>
        <begin position="1"/>
        <end position="21"/>
    </location>
</feature>
<protein>
    <submittedName>
        <fullName evidence="2">DUF3244 domain-containing protein</fullName>
    </submittedName>
</protein>
<dbReference type="EMBL" id="DYVX01000069">
    <property type="protein sequence ID" value="HJF92393.1"/>
    <property type="molecule type" value="Genomic_DNA"/>
</dbReference>
<gene>
    <name evidence="2" type="ORF">K8W02_08435</name>
</gene>
<dbReference type="Proteomes" id="UP000717835">
    <property type="component" value="Unassembled WGS sequence"/>
</dbReference>
<reference evidence="2" key="2">
    <citation type="submission" date="2021-09" db="EMBL/GenBank/DDBJ databases">
        <authorList>
            <person name="Gilroy R."/>
        </authorList>
    </citation>
    <scope>NUCLEOTIDE SEQUENCE</scope>
    <source>
        <strain evidence="2">CHK55-1828</strain>
    </source>
</reference>
<dbReference type="RefSeq" id="WP_022020572.1">
    <property type="nucleotide sequence ID" value="NZ_CALUIP010000042.1"/>
</dbReference>
<proteinExistence type="predicted"/>
<accession>A0A921LCS0</accession>
<evidence type="ECO:0000256" key="1">
    <source>
        <dbReference type="SAM" id="SignalP"/>
    </source>
</evidence>
<dbReference type="OrthoDB" id="1046261at2"/>
<feature type="chain" id="PRO_5037709983" evidence="1">
    <location>
        <begin position="22"/>
        <end position="126"/>
    </location>
</feature>
<sequence length="126" mass="14299">MRAKYYCMLFLSLLLILPMSAETTSKTKKLIIYKTLKEKMVTRTPSTFDVHVEEVNNTLQIVFTGTLPDAEIRLTDKNGDTVINESPTLIYDGMTLYVHTPTGYPYLLEVESPALELTGEIVVDEY</sequence>
<reference evidence="2" key="1">
    <citation type="journal article" date="2021" name="PeerJ">
        <title>Extensive microbial diversity within the chicken gut microbiome revealed by metagenomics and culture.</title>
        <authorList>
            <person name="Gilroy R."/>
            <person name="Ravi A."/>
            <person name="Getino M."/>
            <person name="Pursley I."/>
            <person name="Horton D.L."/>
            <person name="Alikhan N.F."/>
            <person name="Baker D."/>
            <person name="Gharbi K."/>
            <person name="Hall N."/>
            <person name="Watson M."/>
            <person name="Adriaenssens E.M."/>
            <person name="Foster-Nyarko E."/>
            <person name="Jarju S."/>
            <person name="Secka A."/>
            <person name="Antonio M."/>
            <person name="Oren A."/>
            <person name="Chaudhuri R.R."/>
            <person name="La Ragione R."/>
            <person name="Hildebrand F."/>
            <person name="Pallen M.J."/>
        </authorList>
    </citation>
    <scope>NUCLEOTIDE SEQUENCE</scope>
    <source>
        <strain evidence="2">CHK55-1828</strain>
    </source>
</reference>
<evidence type="ECO:0000313" key="2">
    <source>
        <dbReference type="EMBL" id="HJF92393.1"/>
    </source>
</evidence>
<organism evidence="2 3">
    <name type="scientific">Mediterranea massiliensis</name>
    <dbReference type="NCBI Taxonomy" id="1841865"/>
    <lineage>
        <taxon>Bacteria</taxon>
        <taxon>Pseudomonadati</taxon>
        <taxon>Bacteroidota</taxon>
        <taxon>Bacteroidia</taxon>
        <taxon>Bacteroidales</taxon>
        <taxon>Bacteroidaceae</taxon>
        <taxon>Mediterranea</taxon>
    </lineage>
</organism>
<comment type="caution">
    <text evidence="2">The sequence shown here is derived from an EMBL/GenBank/DDBJ whole genome shotgun (WGS) entry which is preliminary data.</text>
</comment>
<name>A0A921LCS0_9BACT</name>
<dbReference type="AlphaFoldDB" id="A0A921LCS0"/>